<name>A0A917GRJ1_9GAMM</name>
<proteinExistence type="inferred from homology"/>
<dbReference type="Pfam" id="PF17946">
    <property type="entry name" value="RecC_C"/>
    <property type="match status" value="1"/>
</dbReference>
<accession>A0A917GRJ1</accession>
<evidence type="ECO:0000313" key="13">
    <source>
        <dbReference type="EMBL" id="GGG54985.1"/>
    </source>
</evidence>
<dbReference type="InterPro" id="IPR006697">
    <property type="entry name" value="RecC"/>
</dbReference>
<keyword evidence="14" id="KW-1185">Reference proteome</keyword>
<keyword evidence="6 10" id="KW-0269">Exonuclease</keyword>
<protein>
    <recommendedName>
        <fullName evidence="10">RecBCD enzyme subunit RecC</fullName>
    </recommendedName>
    <alternativeName>
        <fullName evidence="10">Exonuclease V subunit RecC</fullName>
        <shortName evidence="10">ExoV subunit RecC</shortName>
    </alternativeName>
    <alternativeName>
        <fullName evidence="10">Helicase/nuclease RecBCD subunit RecC</fullName>
    </alternativeName>
</protein>
<keyword evidence="9 10" id="KW-0234">DNA repair</keyword>
<dbReference type="AlphaFoldDB" id="A0A917GRJ1"/>
<dbReference type="SUPFAM" id="SSF52980">
    <property type="entry name" value="Restriction endonuclease-like"/>
    <property type="match status" value="1"/>
</dbReference>
<sequence length="1233" mass="139452">MAVDDANNIESGFMVLHSNRIESLRSLLVDWLRKHPLEPLENEVMLVQSNGIAQWLQLSLAKNPDADQPGCGIAAAMEITLPGRYHWQAYRSVLGNLPAQSPYDKDQLTWRIFRLLPDLLTEPTFAALKYFLADSSDGRKRFQLAGRLADLLDQYQVYRADWLSEWSAGDDQYTRRETWQAIPESESWQPALWRSIVNDIHGSASGVANDDKTIDALSSRAQIHQHFLNVCKQLAEQGNRPQGLPRRIVVFGLSSLPRQSLEVLSALSAFTQVLLFVHNPCQFYWGDIIDPVQAQRWFAKPFRRQAHKQQYQTSDLLSQDTQYLQSNPLLASWGKQGRDYIRLLDEHDERKHYESMFHENELSIDVFEPPEESTLLGQVQSDIYHLRSVTEAMTLAQSPHSEAGLSFHLAHGKQREVEVLQDQLLSWLEADPTLKPRDILVMVPDINEFAPHIQAVFAGIDHHDERYIPFSISDQGQRSQSLLMQAFEMLLNIAHSRLPVTDVLDLLDVPALRQAFGLSEEDIALLNQWIEGAGVRWGFNAEHRITHGFAAEYNPDTLTLNTWLFGLKRMLLGYASGSRESWQSVEPYTEVGGLGAASVGKLAHLISELEHLWQLFLQPAQVTTWVERIHQLMQTFFTVSDDADQAALNRIAKRLEQWQATSELAAFDDAIEVSIVHDHLQDLFEQRELSQRFLSGSLNFASLMPMRAIPFRRICLLGMNDADYPRQVTYSDFDLMRDDYRPGDRSRREDDRYLFLEAMLSAREHLYISWSAYSITDNAFCPPSVLVAQLRDYLTDTRGQRLLEAVTHSYPLQPFSARYFDLDSQLSTFAREWEPPEIASDAVHQPAQDESASAESSTQAQEPISIGLAELSQMMRNPAQEFFRQCLHVNFAKPDEEQSIDEPFSLSNLERWQVNQSILEQSIYRLAESATQSASTLNRMMDQIQASGTLPLPPFDREVKQQIAHTISHTLEQIHELLSRHSRRLSLTVSVQAEQGHIQLEDSIADVWAASDDTATAIRLVNTGSSIWAGKQGNKGKPKWHYIARHWPYHLACQLNGPVTTWLVSAESSSALLPLTPEQARQELQTLMMLYASNLQAPLVAEPATSCALIASCALIDGTATDAKKDAGTDAGSEKSTESLSTYDARIAYEGNAGNDRSFPAVQNSYALQRLWPDFDSLLAATTPYRAEEASGPATDILPVEDSLLYAHSQSLYRAMCEHWHHSRAQLNKAEVP</sequence>
<organism evidence="13 14">
    <name type="scientific">Pseudohongiella nitratireducens</name>
    <dbReference type="NCBI Taxonomy" id="1768907"/>
    <lineage>
        <taxon>Bacteria</taxon>
        <taxon>Pseudomonadati</taxon>
        <taxon>Pseudomonadota</taxon>
        <taxon>Gammaproteobacteria</taxon>
        <taxon>Pseudomonadales</taxon>
        <taxon>Pseudohongiellaceae</taxon>
        <taxon>Pseudohongiella</taxon>
    </lineage>
</organism>
<evidence type="ECO:0000256" key="10">
    <source>
        <dbReference type="HAMAP-Rule" id="MF_01486"/>
    </source>
</evidence>
<dbReference type="Gene3D" id="3.40.50.10930">
    <property type="match status" value="1"/>
</dbReference>
<evidence type="ECO:0000256" key="5">
    <source>
        <dbReference type="ARBA" id="ARBA00022806"/>
    </source>
</evidence>
<feature type="domain" description="RecC C-terminal" evidence="12">
    <location>
        <begin position="866"/>
        <end position="1112"/>
    </location>
</feature>
<dbReference type="InterPro" id="IPR013986">
    <property type="entry name" value="DExx_box_DNA_helicase_dom_sf"/>
</dbReference>
<dbReference type="PANTHER" id="PTHR30591">
    <property type="entry name" value="RECBCD ENZYME SUBUNIT RECC"/>
    <property type="match status" value="1"/>
</dbReference>
<evidence type="ECO:0000259" key="12">
    <source>
        <dbReference type="Pfam" id="PF17946"/>
    </source>
</evidence>
<feature type="region of interest" description="Disordered" evidence="11">
    <location>
        <begin position="842"/>
        <end position="862"/>
    </location>
</feature>
<dbReference type="SUPFAM" id="SSF52540">
    <property type="entry name" value="P-loop containing nucleoside triphosphate hydrolases"/>
    <property type="match status" value="2"/>
</dbReference>
<dbReference type="GO" id="GO:0003678">
    <property type="term" value="F:DNA helicase activity"/>
    <property type="evidence" value="ECO:0007669"/>
    <property type="project" value="UniProtKB-UniRule"/>
</dbReference>
<dbReference type="GO" id="GO:0000724">
    <property type="term" value="P:double-strand break repair via homologous recombination"/>
    <property type="evidence" value="ECO:0007669"/>
    <property type="project" value="UniProtKB-UniRule"/>
</dbReference>
<reference evidence="13" key="1">
    <citation type="journal article" date="2014" name="Int. J. Syst. Evol. Microbiol.">
        <title>Complete genome sequence of Corynebacterium casei LMG S-19264T (=DSM 44701T), isolated from a smear-ripened cheese.</title>
        <authorList>
            <consortium name="US DOE Joint Genome Institute (JGI-PGF)"/>
            <person name="Walter F."/>
            <person name="Albersmeier A."/>
            <person name="Kalinowski J."/>
            <person name="Ruckert C."/>
        </authorList>
    </citation>
    <scope>NUCLEOTIDE SEQUENCE</scope>
    <source>
        <strain evidence="13">CGMCC 1.15425</strain>
    </source>
</reference>
<comment type="similarity">
    <text evidence="10">Belongs to the RecC family.</text>
</comment>
<comment type="caution">
    <text evidence="13">The sequence shown here is derived from an EMBL/GenBank/DDBJ whole genome shotgun (WGS) entry which is preliminary data.</text>
</comment>
<dbReference type="GO" id="GO:0003677">
    <property type="term" value="F:DNA binding"/>
    <property type="evidence" value="ECO:0007669"/>
    <property type="project" value="UniProtKB-UniRule"/>
</dbReference>
<dbReference type="RefSeq" id="WP_068812172.1">
    <property type="nucleotide sequence ID" value="NZ_BMIY01000004.1"/>
</dbReference>
<keyword evidence="5 10" id="KW-0347">Helicase</keyword>
<dbReference type="GO" id="GO:0009338">
    <property type="term" value="C:exodeoxyribonuclease V complex"/>
    <property type="evidence" value="ECO:0007669"/>
    <property type="project" value="InterPro"/>
</dbReference>
<dbReference type="Gene3D" id="1.10.10.160">
    <property type="match status" value="1"/>
</dbReference>
<dbReference type="HAMAP" id="MF_01486">
    <property type="entry name" value="RecC"/>
    <property type="match status" value="1"/>
</dbReference>
<evidence type="ECO:0000256" key="9">
    <source>
        <dbReference type="ARBA" id="ARBA00023204"/>
    </source>
</evidence>
<dbReference type="OrthoDB" id="9762834at2"/>
<comment type="function">
    <text evidence="10">A helicase/nuclease that prepares dsDNA breaks (DSB) for recombinational DNA repair. Binds to DSBs and unwinds DNA via a highly rapid and processive ATP-dependent bidirectional helicase activity. Unwinds dsDNA until it encounters a Chi (crossover hotspot instigator) sequence from the 3' direction. Cuts ssDNA a few nucleotides 3' to the Chi site. The properties and activities of the enzyme are changed at Chi. The Chi-altered holoenzyme produces a long 3'-ssDNA overhang and facilitates RecA-binding to the ssDNA for homologous DNA recombination and repair. Holoenzyme degrades any linearized DNA that is unable to undergo homologous recombination. In the holoenzyme this subunit recognizes the wild-type Chi sequence, and when added to isolated RecB increases its ATP-dependent helicase processivity.</text>
</comment>
<dbReference type="GO" id="GO:0005524">
    <property type="term" value="F:ATP binding"/>
    <property type="evidence" value="ECO:0007669"/>
    <property type="project" value="UniProtKB-UniRule"/>
</dbReference>
<evidence type="ECO:0000256" key="3">
    <source>
        <dbReference type="ARBA" id="ARBA00022763"/>
    </source>
</evidence>
<evidence type="ECO:0000256" key="7">
    <source>
        <dbReference type="ARBA" id="ARBA00022840"/>
    </source>
</evidence>
<dbReference type="PANTHER" id="PTHR30591:SF1">
    <property type="entry name" value="RECBCD ENZYME SUBUNIT RECC"/>
    <property type="match status" value="1"/>
</dbReference>
<evidence type="ECO:0000256" key="11">
    <source>
        <dbReference type="SAM" id="MobiDB-lite"/>
    </source>
</evidence>
<dbReference type="PIRSF" id="PIRSF000980">
    <property type="entry name" value="RecC"/>
    <property type="match status" value="1"/>
</dbReference>
<dbReference type="InterPro" id="IPR027417">
    <property type="entry name" value="P-loop_NTPase"/>
</dbReference>
<comment type="miscellaneous">
    <text evidence="10">In the RecBCD complex, RecB has a slow 3'-5' helicase, an exonuclease activity and loads RecA onto ssDNA, RecD has a fast 5'-3' helicase activity, while RecC stimulates the ATPase and processivity of the RecB helicase and contributes to recognition of the Chi site.</text>
</comment>
<dbReference type="Gene3D" id="3.40.50.300">
    <property type="entry name" value="P-loop containing nucleotide triphosphate hydrolases"/>
    <property type="match status" value="2"/>
</dbReference>
<dbReference type="InterPro" id="IPR041500">
    <property type="entry name" value="RecC_C"/>
</dbReference>
<keyword evidence="8 10" id="KW-0238">DNA-binding</keyword>
<dbReference type="Gene3D" id="1.10.10.990">
    <property type="match status" value="1"/>
</dbReference>
<evidence type="ECO:0000313" key="14">
    <source>
        <dbReference type="Proteomes" id="UP000627715"/>
    </source>
</evidence>
<keyword evidence="2 10" id="KW-0547">Nucleotide-binding</keyword>
<keyword evidence="3 10" id="KW-0227">DNA damage</keyword>
<evidence type="ECO:0000256" key="4">
    <source>
        <dbReference type="ARBA" id="ARBA00022801"/>
    </source>
</evidence>
<dbReference type="NCBIfam" id="TIGR01450">
    <property type="entry name" value="recC"/>
    <property type="match status" value="1"/>
</dbReference>
<reference evidence="13" key="2">
    <citation type="submission" date="2020-09" db="EMBL/GenBank/DDBJ databases">
        <authorList>
            <person name="Sun Q."/>
            <person name="Zhou Y."/>
        </authorList>
    </citation>
    <scope>NUCLEOTIDE SEQUENCE</scope>
    <source>
        <strain evidence="13">CGMCC 1.15425</strain>
    </source>
</reference>
<dbReference type="EMBL" id="BMIY01000004">
    <property type="protein sequence ID" value="GGG54985.1"/>
    <property type="molecule type" value="Genomic_DNA"/>
</dbReference>
<evidence type="ECO:0000256" key="6">
    <source>
        <dbReference type="ARBA" id="ARBA00022839"/>
    </source>
</evidence>
<keyword evidence="7 10" id="KW-0067">ATP-binding</keyword>
<evidence type="ECO:0000256" key="1">
    <source>
        <dbReference type="ARBA" id="ARBA00022722"/>
    </source>
</evidence>
<keyword evidence="1 10" id="KW-0540">Nuclease</keyword>
<evidence type="ECO:0000256" key="8">
    <source>
        <dbReference type="ARBA" id="ARBA00023125"/>
    </source>
</evidence>
<comment type="subunit">
    <text evidence="10">Heterotrimer of RecB, RecC and RecD. All subunits contribute to DNA-binding.</text>
</comment>
<gene>
    <name evidence="10 13" type="primary">recC</name>
    <name evidence="13" type="ORF">GCM10011403_10040</name>
</gene>
<dbReference type="InterPro" id="IPR011335">
    <property type="entry name" value="Restrct_endonuc-II-like"/>
</dbReference>
<dbReference type="Proteomes" id="UP000627715">
    <property type="component" value="Unassembled WGS sequence"/>
</dbReference>
<dbReference type="Pfam" id="PF04257">
    <property type="entry name" value="Exonuc_V_gamma"/>
    <property type="match status" value="1"/>
</dbReference>
<evidence type="ECO:0000256" key="2">
    <source>
        <dbReference type="ARBA" id="ARBA00022741"/>
    </source>
</evidence>
<dbReference type="GO" id="GO:0008854">
    <property type="term" value="F:exodeoxyribonuclease V activity"/>
    <property type="evidence" value="ECO:0007669"/>
    <property type="project" value="InterPro"/>
</dbReference>
<feature type="compositionally biased region" description="Low complexity" evidence="11">
    <location>
        <begin position="845"/>
        <end position="862"/>
    </location>
</feature>
<keyword evidence="4 10" id="KW-0378">Hydrolase</keyword>